<dbReference type="Pfam" id="PF17384">
    <property type="entry name" value="DUF150_C"/>
    <property type="match status" value="1"/>
</dbReference>
<proteinExistence type="inferred from homology"/>
<dbReference type="Gene3D" id="3.30.300.70">
    <property type="entry name" value="RimP-like superfamily, N-terminal"/>
    <property type="match status" value="1"/>
</dbReference>
<dbReference type="OrthoDB" id="9805006at2"/>
<dbReference type="EMBL" id="CP011311">
    <property type="protein sequence ID" value="AKE39395.1"/>
    <property type="molecule type" value="Genomic_DNA"/>
</dbReference>
<dbReference type="PANTHER" id="PTHR33867">
    <property type="entry name" value="RIBOSOME MATURATION FACTOR RIMP"/>
    <property type="match status" value="1"/>
</dbReference>
<dbReference type="KEGG" id="ccj:UL81_07200"/>
<gene>
    <name evidence="3" type="primary">rimP</name>
    <name evidence="6" type="ORF">UL81_07200</name>
</gene>
<dbReference type="PATRIC" id="fig|161896.4.peg.1407"/>
<dbReference type="InterPro" id="IPR035956">
    <property type="entry name" value="RimP_N_sf"/>
</dbReference>
<dbReference type="InterPro" id="IPR028998">
    <property type="entry name" value="RimP_C"/>
</dbReference>
<keyword evidence="1 3" id="KW-0963">Cytoplasm</keyword>
<organism evidence="6 7">
    <name type="scientific">Corynebacterium camporealensis</name>
    <dbReference type="NCBI Taxonomy" id="161896"/>
    <lineage>
        <taxon>Bacteria</taxon>
        <taxon>Bacillati</taxon>
        <taxon>Actinomycetota</taxon>
        <taxon>Actinomycetes</taxon>
        <taxon>Mycobacteriales</taxon>
        <taxon>Corynebacteriaceae</taxon>
        <taxon>Corynebacterium</taxon>
    </lineage>
</organism>
<feature type="domain" description="Ribosome maturation factor RimP C-terminal" evidence="5">
    <location>
        <begin position="92"/>
        <end position="159"/>
    </location>
</feature>
<dbReference type="GO" id="GO:0006412">
    <property type="term" value="P:translation"/>
    <property type="evidence" value="ECO:0007669"/>
    <property type="project" value="TreeGrafter"/>
</dbReference>
<dbReference type="GO" id="GO:0005829">
    <property type="term" value="C:cytosol"/>
    <property type="evidence" value="ECO:0007669"/>
    <property type="project" value="TreeGrafter"/>
</dbReference>
<evidence type="ECO:0000259" key="5">
    <source>
        <dbReference type="Pfam" id="PF17384"/>
    </source>
</evidence>
<evidence type="ECO:0000313" key="6">
    <source>
        <dbReference type="EMBL" id="AKE39395.1"/>
    </source>
</evidence>
<evidence type="ECO:0000313" key="7">
    <source>
        <dbReference type="Proteomes" id="UP000033566"/>
    </source>
</evidence>
<dbReference type="InterPro" id="IPR003728">
    <property type="entry name" value="Ribosome_maturation_RimP"/>
</dbReference>
<dbReference type="SUPFAM" id="SSF75420">
    <property type="entry name" value="YhbC-like, N-terminal domain"/>
    <property type="match status" value="1"/>
</dbReference>
<dbReference type="PANTHER" id="PTHR33867:SF1">
    <property type="entry name" value="RIBOSOME MATURATION FACTOR RIMP"/>
    <property type="match status" value="1"/>
</dbReference>
<dbReference type="Proteomes" id="UP000033566">
    <property type="component" value="Chromosome"/>
</dbReference>
<dbReference type="NCBIfam" id="NF000930">
    <property type="entry name" value="PRK00092.2-2"/>
    <property type="match status" value="1"/>
</dbReference>
<reference evidence="6 7" key="1">
    <citation type="journal article" date="2015" name="Genome Announc.">
        <title>Complete Genome Sequence of Corynebacterium camporealensis DSM 44610, Isolated from the Milk of a Manchega Sheep with Subclinical Mastitis.</title>
        <authorList>
            <person name="Ruckert C."/>
            <person name="Albersmeier A."/>
            <person name="Winkler A."/>
            <person name="Tauch A."/>
        </authorList>
    </citation>
    <scope>NUCLEOTIDE SEQUENCE [LARGE SCALE GENOMIC DNA]</scope>
    <source>
        <strain evidence="6 7">DSM 44610</strain>
    </source>
</reference>
<keyword evidence="2 3" id="KW-0690">Ribosome biogenesis</keyword>
<evidence type="ECO:0000256" key="1">
    <source>
        <dbReference type="ARBA" id="ARBA00022490"/>
    </source>
</evidence>
<evidence type="ECO:0000256" key="2">
    <source>
        <dbReference type="ARBA" id="ARBA00022517"/>
    </source>
</evidence>
<dbReference type="GO" id="GO:0000028">
    <property type="term" value="P:ribosomal small subunit assembly"/>
    <property type="evidence" value="ECO:0007669"/>
    <property type="project" value="TreeGrafter"/>
</dbReference>
<dbReference type="RefSeq" id="WP_046453431.1">
    <property type="nucleotide sequence ID" value="NZ_CP011311.1"/>
</dbReference>
<dbReference type="InterPro" id="IPR028989">
    <property type="entry name" value="RimP_N"/>
</dbReference>
<accession>A0A0F6QX87</accession>
<comment type="similarity">
    <text evidence="3">Belongs to the RimP family.</text>
</comment>
<feature type="domain" description="Ribosome maturation factor RimP N-terminal" evidence="4">
    <location>
        <begin position="13"/>
        <end position="89"/>
    </location>
</feature>
<dbReference type="Pfam" id="PF02576">
    <property type="entry name" value="RimP_N"/>
    <property type="match status" value="1"/>
</dbReference>
<name>A0A0F6QX87_9CORY</name>
<keyword evidence="7" id="KW-1185">Reference proteome</keyword>
<comment type="subcellular location">
    <subcellularLocation>
        <location evidence="3">Cytoplasm</location>
    </subcellularLocation>
</comment>
<dbReference type="HOGENOM" id="CLU_070525_3_0_11"/>
<comment type="function">
    <text evidence="3">Required for maturation of 30S ribosomal subunits.</text>
</comment>
<protein>
    <recommendedName>
        <fullName evidence="3">Ribosome maturation factor RimP</fullName>
    </recommendedName>
</protein>
<evidence type="ECO:0000259" key="4">
    <source>
        <dbReference type="Pfam" id="PF02576"/>
    </source>
</evidence>
<evidence type="ECO:0000256" key="3">
    <source>
        <dbReference type="HAMAP-Rule" id="MF_01077"/>
    </source>
</evidence>
<dbReference type="HAMAP" id="MF_01077">
    <property type="entry name" value="RimP"/>
    <property type="match status" value="1"/>
</dbReference>
<dbReference type="AlphaFoldDB" id="A0A0F6QX87"/>
<sequence length="186" mass="20674">MAFPDAEQLTQLLTPKVEEFGFDIEHIKTTKAGKKSQVIIKVDGDERPTSDDLEKLSTAISEYFDAAEDAGELNFGAGYTLEVSTPGVDLPLTAPRHWRRNRGRLVAYEFEDGKTHRGRVGALNDDETAVVLVSTEKKQVVTRIERLENIQRAVVEIEFAKVPAAELEATQEAFVDAEENSAPRED</sequence>